<dbReference type="EMBL" id="JABEND010000010">
    <property type="protein sequence ID" value="NNG37060.1"/>
    <property type="molecule type" value="Genomic_DNA"/>
</dbReference>
<name>A0A849AF16_9ACTN</name>
<dbReference type="Gene3D" id="3.30.830.10">
    <property type="entry name" value="Metalloenzyme, LuxS/M16 peptidase-like"/>
    <property type="match status" value="2"/>
</dbReference>
<dbReference type="InterPro" id="IPR007863">
    <property type="entry name" value="Peptidase_M16_C"/>
</dbReference>
<reference evidence="3 4" key="1">
    <citation type="submission" date="2020-05" db="EMBL/GenBank/DDBJ databases">
        <title>Nakamurella sp. DB0629 isolated from air conditioner.</title>
        <authorList>
            <person name="Kim D.H."/>
            <person name="Kim D.-U."/>
        </authorList>
    </citation>
    <scope>NUCLEOTIDE SEQUENCE [LARGE SCALE GENOMIC DNA]</scope>
    <source>
        <strain evidence="3 4">DB0629</strain>
    </source>
</reference>
<evidence type="ECO:0000259" key="2">
    <source>
        <dbReference type="Pfam" id="PF05193"/>
    </source>
</evidence>
<dbReference type="InterPro" id="IPR050361">
    <property type="entry name" value="MPP/UQCRC_Complex"/>
</dbReference>
<organism evidence="3 4">
    <name type="scientific">Nakamurella aerolata</name>
    <dbReference type="NCBI Taxonomy" id="1656892"/>
    <lineage>
        <taxon>Bacteria</taxon>
        <taxon>Bacillati</taxon>
        <taxon>Actinomycetota</taxon>
        <taxon>Actinomycetes</taxon>
        <taxon>Nakamurellales</taxon>
        <taxon>Nakamurellaceae</taxon>
        <taxon>Nakamurella</taxon>
    </lineage>
</organism>
<dbReference type="SUPFAM" id="SSF63411">
    <property type="entry name" value="LuxS/MPP-like metallohydrolase"/>
    <property type="match status" value="2"/>
</dbReference>
<dbReference type="InterPro" id="IPR011765">
    <property type="entry name" value="Pept_M16_N"/>
</dbReference>
<evidence type="ECO:0000313" key="4">
    <source>
        <dbReference type="Proteomes" id="UP000562984"/>
    </source>
</evidence>
<comment type="caution">
    <text evidence="3">The sequence shown here is derived from an EMBL/GenBank/DDBJ whole genome shotgun (WGS) entry which is preliminary data.</text>
</comment>
<feature type="domain" description="Peptidase M16 N-terminal" evidence="1">
    <location>
        <begin position="57"/>
        <end position="171"/>
    </location>
</feature>
<keyword evidence="4" id="KW-1185">Reference proteome</keyword>
<dbReference type="PANTHER" id="PTHR11851:SF224">
    <property type="entry name" value="PROCESSING PROTEASE"/>
    <property type="match status" value="1"/>
</dbReference>
<sequence>MSAGRRQRTPAMADEVLDNGLRVIAVRRADTPLVEVRLRIPFGASGRTSAGVHAARAELLGSTALLGTSTLDRAELDDLLADIGGHLDAAVDPQRLLYSGSVLGAGLPALLGILGHALTEAGYRANDVAREKTRLLEHLAIARSQPGASARIALQRSRFGDHPAALELPDPEVLTNVTPAALRGLHRKAVVPDGSLLVLVGDLRPSQAVEWARTALAGWTGANRATELTTPPAVTGDKPVEFLHRPGSVQSQVRLTGPAVGRDAPEYPALQLANLIYGGYFSSRLVENIREDKGYTYSAGSGIEFWPGRAALTVSFDTTSEATAAALNEARYELGRLALVAPEEQEIASARNYAVGALAISLSTQAGLASNLASVVGAGMSPQWLLEHGNRLLQVTDNEVAEASAAYFAPANFSGIVQGDADVVTGQLRLLPDVSIAQAEW</sequence>
<accession>A0A849AF16</accession>
<evidence type="ECO:0000259" key="1">
    <source>
        <dbReference type="Pfam" id="PF00675"/>
    </source>
</evidence>
<dbReference type="AlphaFoldDB" id="A0A849AF16"/>
<gene>
    <name evidence="3" type="ORF">HKD39_15360</name>
</gene>
<evidence type="ECO:0000313" key="3">
    <source>
        <dbReference type="EMBL" id="NNG37060.1"/>
    </source>
</evidence>
<feature type="domain" description="Peptidase M16 C-terminal" evidence="2">
    <location>
        <begin position="176"/>
        <end position="352"/>
    </location>
</feature>
<dbReference type="Pfam" id="PF05193">
    <property type="entry name" value="Peptidase_M16_C"/>
    <property type="match status" value="1"/>
</dbReference>
<dbReference type="Pfam" id="PF00675">
    <property type="entry name" value="Peptidase_M16"/>
    <property type="match status" value="1"/>
</dbReference>
<dbReference type="Proteomes" id="UP000562984">
    <property type="component" value="Unassembled WGS sequence"/>
</dbReference>
<protein>
    <submittedName>
        <fullName evidence="3">Insulinase family protein</fullName>
    </submittedName>
</protein>
<proteinExistence type="predicted"/>
<dbReference type="InterPro" id="IPR011249">
    <property type="entry name" value="Metalloenz_LuxS/M16"/>
</dbReference>
<dbReference type="GO" id="GO:0046872">
    <property type="term" value="F:metal ion binding"/>
    <property type="evidence" value="ECO:0007669"/>
    <property type="project" value="InterPro"/>
</dbReference>
<dbReference type="PANTHER" id="PTHR11851">
    <property type="entry name" value="METALLOPROTEASE"/>
    <property type="match status" value="1"/>
</dbReference>